<dbReference type="InterPro" id="IPR052189">
    <property type="entry name" value="L-asp_N-monooxygenase_NS-form"/>
</dbReference>
<proteinExistence type="predicted"/>
<dbReference type="AlphaFoldDB" id="A0A4R6BLG5"/>
<accession>A0A4R6BLG5</accession>
<name>A0A4R6BLG5_9STAP</name>
<protein>
    <recommendedName>
        <fullName evidence="1">FAD-dependent urate hydroxylase HpyO/Asp monooxygenase CreE-like FAD/NAD(P)-binding domain-containing protein</fullName>
    </recommendedName>
</protein>
<evidence type="ECO:0000259" key="1">
    <source>
        <dbReference type="Pfam" id="PF13454"/>
    </source>
</evidence>
<dbReference type="PANTHER" id="PTHR40254">
    <property type="entry name" value="BLR0577 PROTEIN"/>
    <property type="match status" value="1"/>
</dbReference>
<dbReference type="Pfam" id="PF13454">
    <property type="entry name" value="NAD_binding_9"/>
    <property type="match status" value="1"/>
</dbReference>
<dbReference type="OrthoDB" id="2211465at2"/>
<evidence type="ECO:0000313" key="2">
    <source>
        <dbReference type="EMBL" id="TDM02634.1"/>
    </source>
</evidence>
<dbReference type="EMBL" id="SCWE01000001">
    <property type="protein sequence ID" value="TDM02634.1"/>
    <property type="molecule type" value="Genomic_DNA"/>
</dbReference>
<feature type="domain" description="FAD-dependent urate hydroxylase HpyO/Asp monooxygenase CreE-like FAD/NAD(P)-binding" evidence="1">
    <location>
        <begin position="4"/>
        <end position="159"/>
    </location>
</feature>
<dbReference type="PANTHER" id="PTHR40254:SF1">
    <property type="entry name" value="BLR0577 PROTEIN"/>
    <property type="match status" value="1"/>
</dbReference>
<reference evidence="2 3" key="1">
    <citation type="submission" date="2019-01" db="EMBL/GenBank/DDBJ databases">
        <title>Draft genome sequences of the type strains of six Macrococcus species.</title>
        <authorList>
            <person name="Mazhar S."/>
            <person name="Altermann E."/>
            <person name="Hill C."/>
            <person name="Mcauliffe O."/>
        </authorList>
    </citation>
    <scope>NUCLEOTIDE SEQUENCE [LARGE SCALE GENOMIC DNA]</scope>
    <source>
        <strain evidence="2 3">CCM4809</strain>
    </source>
</reference>
<dbReference type="InterPro" id="IPR038732">
    <property type="entry name" value="HpyO/CreE_NAD-binding"/>
</dbReference>
<organism evidence="2 3">
    <name type="scientific">Macrococcus hajekii</name>
    <dbReference type="NCBI Taxonomy" id="198482"/>
    <lineage>
        <taxon>Bacteria</taxon>
        <taxon>Bacillati</taxon>
        <taxon>Bacillota</taxon>
        <taxon>Bacilli</taxon>
        <taxon>Bacillales</taxon>
        <taxon>Staphylococcaceae</taxon>
        <taxon>Macrococcus</taxon>
    </lineage>
</organism>
<dbReference type="InterPro" id="IPR036188">
    <property type="entry name" value="FAD/NAD-bd_sf"/>
</dbReference>
<evidence type="ECO:0000313" key="3">
    <source>
        <dbReference type="Proteomes" id="UP000295328"/>
    </source>
</evidence>
<dbReference type="RefSeq" id="WP_133428724.1">
    <property type="nucleotide sequence ID" value="NZ_BMCC01000002.1"/>
</dbReference>
<dbReference type="SUPFAM" id="SSF51905">
    <property type="entry name" value="FAD/NAD(P)-binding domain"/>
    <property type="match status" value="2"/>
</dbReference>
<sequence length="485" mass="55591">MKIAIIGGGVAGTHVLKYLLNNKLSKKMDITVFDDQKYMGKGRAFQYEDVELLLNFPANQLSMKRNKPEDFLKWVEKNYSLESVQEREGDNTNQEGNIYFSRQLFGNYMNDQFDSLVKKGKVRVITDHIRTIDKVKDGYSLSTQNEAYTFDYIFMTSGQLYPRDPYHLNGTDNYISWPYPMHTLSIEPDKDYAVIGAGLSGLDCIRYLYKEGVRGITVASHSGEVQSVRGKMVNYKFKYFTAAAFRKIRHKNNDFIPLEKAVELFKKECEYQGINLDQFYGVSRKNPLQAMQFDLKHHEAIGALQSAIYQTMFEAPLIWPFMTREDKAEYLETYAPFIAHYSNPMPEPSAEEMIDQLENGEVKIKPGLKAVEYKYRKFRLYYEDGSEDRVHYVINATGPAKHLSQTEPGQMVNSLLNNGLIAAHADGGIQVMPEDSRIISPKYGVLNDFIALGQMTGGVNYNNNGVYELLLEARRVVKAFYSRIK</sequence>
<dbReference type="Proteomes" id="UP000295328">
    <property type="component" value="Unassembled WGS sequence"/>
</dbReference>
<keyword evidence="3" id="KW-1185">Reference proteome</keyword>
<dbReference type="Gene3D" id="3.50.50.60">
    <property type="entry name" value="FAD/NAD(P)-binding domain"/>
    <property type="match status" value="1"/>
</dbReference>
<comment type="caution">
    <text evidence="2">The sequence shown here is derived from an EMBL/GenBank/DDBJ whole genome shotgun (WGS) entry which is preliminary data.</text>
</comment>
<gene>
    <name evidence="2" type="ORF">ERX37_00675</name>
</gene>